<sequence length="78" mass="9129">MLVLDSWKTETWTKYALTLCACLLFYVFYQYLEDLRLRFKLILTSNKKTFPLSSSSIIDDHHTPLIYHKLLTSSSAGH</sequence>
<proteinExistence type="predicted"/>
<evidence type="ECO:0000313" key="2">
    <source>
        <dbReference type="Proteomes" id="UP001060215"/>
    </source>
</evidence>
<evidence type="ECO:0000313" key="1">
    <source>
        <dbReference type="EMBL" id="KAI8025941.1"/>
    </source>
</evidence>
<dbReference type="EMBL" id="CM045760">
    <property type="protein sequence ID" value="KAI8025941.1"/>
    <property type="molecule type" value="Genomic_DNA"/>
</dbReference>
<accession>A0ACC0IPY3</accession>
<keyword evidence="2" id="KW-1185">Reference proteome</keyword>
<protein>
    <submittedName>
        <fullName evidence="1">Copper transporter 5</fullName>
    </submittedName>
</protein>
<dbReference type="Proteomes" id="UP001060215">
    <property type="component" value="Chromosome 3"/>
</dbReference>
<organism evidence="1 2">
    <name type="scientific">Camellia lanceoleosa</name>
    <dbReference type="NCBI Taxonomy" id="1840588"/>
    <lineage>
        <taxon>Eukaryota</taxon>
        <taxon>Viridiplantae</taxon>
        <taxon>Streptophyta</taxon>
        <taxon>Embryophyta</taxon>
        <taxon>Tracheophyta</taxon>
        <taxon>Spermatophyta</taxon>
        <taxon>Magnoliopsida</taxon>
        <taxon>eudicotyledons</taxon>
        <taxon>Gunneridae</taxon>
        <taxon>Pentapetalae</taxon>
        <taxon>asterids</taxon>
        <taxon>Ericales</taxon>
        <taxon>Theaceae</taxon>
        <taxon>Camellia</taxon>
    </lineage>
</organism>
<gene>
    <name evidence="1" type="ORF">LOK49_LG02G02360</name>
</gene>
<comment type="caution">
    <text evidence="1">The sequence shown here is derived from an EMBL/GenBank/DDBJ whole genome shotgun (WGS) entry which is preliminary data.</text>
</comment>
<name>A0ACC0IPY3_9ERIC</name>
<reference evidence="1 2" key="1">
    <citation type="journal article" date="2022" name="Plant J.">
        <title>Chromosome-level genome of Camellia lanceoleosa provides a valuable resource for understanding genome evolution and self-incompatibility.</title>
        <authorList>
            <person name="Gong W."/>
            <person name="Xiao S."/>
            <person name="Wang L."/>
            <person name="Liao Z."/>
            <person name="Chang Y."/>
            <person name="Mo W."/>
            <person name="Hu G."/>
            <person name="Li W."/>
            <person name="Zhao G."/>
            <person name="Zhu H."/>
            <person name="Hu X."/>
            <person name="Ji K."/>
            <person name="Xiang X."/>
            <person name="Song Q."/>
            <person name="Yuan D."/>
            <person name="Jin S."/>
            <person name="Zhang L."/>
        </authorList>
    </citation>
    <scope>NUCLEOTIDE SEQUENCE [LARGE SCALE GENOMIC DNA]</scope>
    <source>
        <strain evidence="1">SQ_2022a</strain>
    </source>
</reference>